<organism evidence="1 2">
    <name type="scientific">Flammeovirga yaeyamensis</name>
    <dbReference type="NCBI Taxonomy" id="367791"/>
    <lineage>
        <taxon>Bacteria</taxon>
        <taxon>Pseudomonadati</taxon>
        <taxon>Bacteroidota</taxon>
        <taxon>Cytophagia</taxon>
        <taxon>Cytophagales</taxon>
        <taxon>Flammeovirgaceae</taxon>
        <taxon>Flammeovirga</taxon>
    </lineage>
</organism>
<proteinExistence type="predicted"/>
<reference evidence="1 2" key="1">
    <citation type="submission" date="2021-05" db="EMBL/GenBank/DDBJ databases">
        <title>Comparative genomic studies on the polysaccharide-degrading batcterial strains of the Flammeovirga genus.</title>
        <authorList>
            <person name="Zewei F."/>
            <person name="Zheng Z."/>
            <person name="Yu L."/>
            <person name="Ruyue G."/>
            <person name="Yanhong M."/>
            <person name="Yuanyuan C."/>
            <person name="Jingyan G."/>
            <person name="Wenjun H."/>
        </authorList>
    </citation>
    <scope>NUCLEOTIDE SEQUENCE [LARGE SCALE GENOMIC DNA]</scope>
    <source>
        <strain evidence="1 2">NBRC:100898</strain>
    </source>
</reference>
<dbReference type="AlphaFoldDB" id="A0AAX1NB01"/>
<dbReference type="RefSeq" id="WP_066215686.1">
    <property type="nucleotide sequence ID" value="NZ_CP076133.1"/>
</dbReference>
<evidence type="ECO:0000313" key="2">
    <source>
        <dbReference type="Proteomes" id="UP000678679"/>
    </source>
</evidence>
<sequence length="127" mass="14506">MNYFISTNNKVLKLKLQGKITDDELLISLNEFAKKIAEDKIMVGVVDGKELTNTMELASKYSVISTLERLGFQRNCRFYIASNSPIEESRIVENIAFNRGWRLYMFESLVEATAAAEKFILNNSEVI</sequence>
<dbReference type="Proteomes" id="UP000678679">
    <property type="component" value="Chromosome 2"/>
</dbReference>
<keyword evidence="2" id="KW-1185">Reference proteome</keyword>
<dbReference type="EMBL" id="CP076133">
    <property type="protein sequence ID" value="QWG04740.1"/>
    <property type="molecule type" value="Genomic_DNA"/>
</dbReference>
<name>A0AAX1NB01_9BACT</name>
<protein>
    <recommendedName>
        <fullName evidence="3">DUF4180 domain-containing protein</fullName>
    </recommendedName>
</protein>
<evidence type="ECO:0008006" key="3">
    <source>
        <dbReference type="Google" id="ProtNLM"/>
    </source>
</evidence>
<gene>
    <name evidence="1" type="ORF">KMW28_27975</name>
</gene>
<evidence type="ECO:0000313" key="1">
    <source>
        <dbReference type="EMBL" id="QWG04740.1"/>
    </source>
</evidence>
<accession>A0AAX1NB01</accession>
<dbReference type="KEGG" id="fya:KMW28_27975"/>